<feature type="region of interest" description="Disordered" evidence="7">
    <location>
        <begin position="233"/>
        <end position="308"/>
    </location>
</feature>
<dbReference type="Pfam" id="PF13639">
    <property type="entry name" value="zf-RING_2"/>
    <property type="match status" value="1"/>
</dbReference>
<protein>
    <submittedName>
        <fullName evidence="9">Leucine-zipper-like transcriptional regulator 1</fullName>
    </submittedName>
</protein>
<evidence type="ECO:0000256" key="7">
    <source>
        <dbReference type="SAM" id="MobiDB-lite"/>
    </source>
</evidence>
<keyword evidence="3" id="KW-0677">Repeat</keyword>
<evidence type="ECO:0000259" key="8">
    <source>
        <dbReference type="PROSITE" id="PS50089"/>
    </source>
</evidence>
<evidence type="ECO:0000256" key="5">
    <source>
        <dbReference type="ARBA" id="ARBA00022833"/>
    </source>
</evidence>
<dbReference type="PROSITE" id="PS50089">
    <property type="entry name" value="ZF_RING_2"/>
    <property type="match status" value="1"/>
</dbReference>
<dbReference type="AlphaFoldDB" id="A0AAD9LCM7"/>
<dbReference type="SUPFAM" id="SSF57850">
    <property type="entry name" value="RING/U-box"/>
    <property type="match status" value="1"/>
</dbReference>
<dbReference type="PROSITE" id="PS00518">
    <property type="entry name" value="ZF_RING_1"/>
    <property type="match status" value="1"/>
</dbReference>
<evidence type="ECO:0000256" key="3">
    <source>
        <dbReference type="ARBA" id="ARBA00022737"/>
    </source>
</evidence>
<dbReference type="GO" id="GO:0008270">
    <property type="term" value="F:zinc ion binding"/>
    <property type="evidence" value="ECO:0007669"/>
    <property type="project" value="UniProtKB-KW"/>
</dbReference>
<accession>A0AAD9LCM7</accession>
<dbReference type="Pfam" id="PF24681">
    <property type="entry name" value="Kelch_KLHDC2_KLHL20_DRC7"/>
    <property type="match status" value="1"/>
</dbReference>
<keyword evidence="2" id="KW-0479">Metal-binding</keyword>
<keyword evidence="4 6" id="KW-0863">Zinc-finger</keyword>
<evidence type="ECO:0000256" key="2">
    <source>
        <dbReference type="ARBA" id="ARBA00022723"/>
    </source>
</evidence>
<keyword evidence="1" id="KW-0880">Kelch repeat</keyword>
<sequence length="638" mass="69688">MHGTNSAPSSVGEDDAPIHSSVGRVGVSRDRESETRRSIDDKEEKTAEVNGDDEFFASGHFPVDDGTWDGLETAYNFHLQLAPGSQSVACPICLRVTQFPVRQDCGHVLCWSCMQQSLSSLGDCPLCQTQHIFKSGKRDTTPAPETEVRSMGFSYSTTGHDLHIPISSSGMLSGSYQGAVFQVDQSHYSNNYAASSISAAGYDVSRGHHDLDVPLQLDNLSDLDDVIDLDDLVSSDSERPSPPVAARTSLSGSFVPGPVRPHPRLSLRKMSSSSSGQLASTRTVIPKSAPKVARSPAGQAGKRKARPRKIKREELAIAHMEWGTVRSEGIRPDQRYDCGLAIYGSSLIVVGGIVGKLRLNDLHMLDLAATPSPRWIKPPSSGTSPLPGNLLQIFVIGDNLYAIGGTIDGKFLTELHRLNLKSGEWKWEKLEVAGKPPSMRYWYSVTVLQGMAVLYGGYGHPQRLSDTFALRFDLETPTWTELHPRGDNPGPSSTHSVCVIKDRMYIFGGYDGKYRRGQLFAFEIESVANQHIDCVWRKVETQGHGPASRYTHSSASIGSQLIVYGGNTGCLKGDMYVLNLGMDDDVPTWKQVKCDPPLTPRAWHRAVVYNDAMYVFGGHTAQGNDNKVVRVAFLATAP</sequence>
<keyword evidence="5" id="KW-0862">Zinc</keyword>
<dbReference type="InterPro" id="IPR015915">
    <property type="entry name" value="Kelch-typ_b-propeller"/>
</dbReference>
<dbReference type="PANTHER" id="PTHR46093:SF18">
    <property type="entry name" value="FIBRONECTIN TYPE-III DOMAIN-CONTAINING PROTEIN"/>
    <property type="match status" value="1"/>
</dbReference>
<dbReference type="EMBL" id="JASMQC010000038">
    <property type="protein sequence ID" value="KAK1930622.1"/>
    <property type="molecule type" value="Genomic_DNA"/>
</dbReference>
<evidence type="ECO:0000313" key="9">
    <source>
        <dbReference type="EMBL" id="KAK1930622.1"/>
    </source>
</evidence>
<feature type="region of interest" description="Disordered" evidence="7">
    <location>
        <begin position="1"/>
        <end position="47"/>
    </location>
</feature>
<dbReference type="PANTHER" id="PTHR46093">
    <property type="entry name" value="ACYL-COA-BINDING DOMAIN-CONTAINING PROTEIN 5"/>
    <property type="match status" value="1"/>
</dbReference>
<evidence type="ECO:0000313" key="10">
    <source>
        <dbReference type="Proteomes" id="UP001259832"/>
    </source>
</evidence>
<organism evidence="9 10">
    <name type="scientific">Phytophthora citrophthora</name>
    <dbReference type="NCBI Taxonomy" id="4793"/>
    <lineage>
        <taxon>Eukaryota</taxon>
        <taxon>Sar</taxon>
        <taxon>Stramenopiles</taxon>
        <taxon>Oomycota</taxon>
        <taxon>Peronosporomycetes</taxon>
        <taxon>Peronosporales</taxon>
        <taxon>Peronosporaceae</taxon>
        <taxon>Phytophthora</taxon>
    </lineage>
</organism>
<evidence type="ECO:0000256" key="1">
    <source>
        <dbReference type="ARBA" id="ARBA00022441"/>
    </source>
</evidence>
<evidence type="ECO:0000256" key="6">
    <source>
        <dbReference type="PROSITE-ProRule" id="PRU00175"/>
    </source>
</evidence>
<dbReference type="Proteomes" id="UP001259832">
    <property type="component" value="Unassembled WGS sequence"/>
</dbReference>
<dbReference type="InterPro" id="IPR013083">
    <property type="entry name" value="Znf_RING/FYVE/PHD"/>
</dbReference>
<dbReference type="InterPro" id="IPR017907">
    <property type="entry name" value="Znf_RING_CS"/>
</dbReference>
<keyword evidence="10" id="KW-1185">Reference proteome</keyword>
<evidence type="ECO:0000256" key="4">
    <source>
        <dbReference type="ARBA" id="ARBA00022771"/>
    </source>
</evidence>
<comment type="caution">
    <text evidence="9">The sequence shown here is derived from an EMBL/GenBank/DDBJ whole genome shotgun (WGS) entry which is preliminary data.</text>
</comment>
<feature type="compositionally biased region" description="Basic and acidic residues" evidence="7">
    <location>
        <begin position="27"/>
        <end position="47"/>
    </location>
</feature>
<dbReference type="Gene3D" id="3.30.40.10">
    <property type="entry name" value="Zinc/RING finger domain, C3HC4 (zinc finger)"/>
    <property type="match status" value="1"/>
</dbReference>
<feature type="domain" description="RING-type" evidence="8">
    <location>
        <begin position="90"/>
        <end position="128"/>
    </location>
</feature>
<dbReference type="Gene3D" id="2.120.10.80">
    <property type="entry name" value="Kelch-type beta propeller"/>
    <property type="match status" value="2"/>
</dbReference>
<reference evidence="9" key="1">
    <citation type="submission" date="2023-08" db="EMBL/GenBank/DDBJ databases">
        <title>Reference Genome Resource for the Citrus Pathogen Phytophthora citrophthora.</title>
        <authorList>
            <person name="Moller H."/>
            <person name="Coetzee B."/>
            <person name="Rose L.J."/>
            <person name="Van Niekerk J.M."/>
        </authorList>
    </citation>
    <scope>NUCLEOTIDE SEQUENCE</scope>
    <source>
        <strain evidence="9">STE-U-9442</strain>
    </source>
</reference>
<name>A0AAD9LCM7_9STRA</name>
<dbReference type="CDD" id="cd16449">
    <property type="entry name" value="RING-HC"/>
    <property type="match status" value="1"/>
</dbReference>
<gene>
    <name evidence="9" type="ORF">P3T76_013943</name>
</gene>
<dbReference type="InterPro" id="IPR001841">
    <property type="entry name" value="Znf_RING"/>
</dbReference>
<dbReference type="SMART" id="SM00184">
    <property type="entry name" value="RING"/>
    <property type="match status" value="1"/>
</dbReference>
<proteinExistence type="predicted"/>
<dbReference type="SUPFAM" id="SSF117281">
    <property type="entry name" value="Kelch motif"/>
    <property type="match status" value="1"/>
</dbReference>